<accession>A0A1A9ZXW5</accession>
<organism evidence="2 3">
    <name type="scientific">Glossina pallidipes</name>
    <name type="common">Tsetse fly</name>
    <dbReference type="NCBI Taxonomy" id="7398"/>
    <lineage>
        <taxon>Eukaryota</taxon>
        <taxon>Metazoa</taxon>
        <taxon>Ecdysozoa</taxon>
        <taxon>Arthropoda</taxon>
        <taxon>Hexapoda</taxon>
        <taxon>Insecta</taxon>
        <taxon>Pterygota</taxon>
        <taxon>Neoptera</taxon>
        <taxon>Endopterygota</taxon>
        <taxon>Diptera</taxon>
        <taxon>Brachycera</taxon>
        <taxon>Muscomorpha</taxon>
        <taxon>Hippoboscoidea</taxon>
        <taxon>Glossinidae</taxon>
        <taxon>Glossina</taxon>
    </lineage>
</organism>
<protein>
    <submittedName>
        <fullName evidence="2">Uncharacterized protein</fullName>
    </submittedName>
</protein>
<feature type="region of interest" description="Disordered" evidence="1">
    <location>
        <begin position="34"/>
        <end position="67"/>
    </location>
</feature>
<reference evidence="2" key="2">
    <citation type="submission" date="2020-05" db="UniProtKB">
        <authorList>
            <consortium name="EnsemblMetazoa"/>
        </authorList>
    </citation>
    <scope>IDENTIFICATION</scope>
    <source>
        <strain evidence="2">IAEA</strain>
    </source>
</reference>
<sequence>MAARVMLDDHKAFRRQLEDKRPIVESNLLSGRQYIASEPPVSDTSDTEAAHDTDSRYMSAEEQSRELTRSIRREVGKLSEQWNNLIDRSDNWKHRLDEYMTFVSY</sequence>
<name>A0A1A9ZXW5_GLOPL</name>
<evidence type="ECO:0000256" key="1">
    <source>
        <dbReference type="SAM" id="MobiDB-lite"/>
    </source>
</evidence>
<reference evidence="3" key="1">
    <citation type="submission" date="2014-03" db="EMBL/GenBank/DDBJ databases">
        <authorList>
            <person name="Aksoy S."/>
            <person name="Warren W."/>
            <person name="Wilson R.K."/>
        </authorList>
    </citation>
    <scope>NUCLEOTIDE SEQUENCE [LARGE SCALE GENOMIC DNA]</scope>
    <source>
        <strain evidence="3">IAEA</strain>
    </source>
</reference>
<dbReference type="SUPFAM" id="SSF46966">
    <property type="entry name" value="Spectrin repeat"/>
    <property type="match status" value="1"/>
</dbReference>
<dbReference type="Proteomes" id="UP000092445">
    <property type="component" value="Unassembled WGS sequence"/>
</dbReference>
<evidence type="ECO:0000313" key="3">
    <source>
        <dbReference type="Proteomes" id="UP000092445"/>
    </source>
</evidence>
<dbReference type="AlphaFoldDB" id="A0A1A9ZXW5"/>
<dbReference type="Gene3D" id="1.20.58.60">
    <property type="match status" value="1"/>
</dbReference>
<keyword evidence="3" id="KW-1185">Reference proteome</keyword>
<dbReference type="EnsemblMetazoa" id="GPAI028464-RA">
    <property type="protein sequence ID" value="GPAI028464-PA"/>
    <property type="gene ID" value="GPAI028464"/>
</dbReference>
<evidence type="ECO:0000313" key="2">
    <source>
        <dbReference type="EnsemblMetazoa" id="GPAI028464-PA"/>
    </source>
</evidence>
<proteinExistence type="predicted"/>
<dbReference type="VEuPathDB" id="VectorBase:GPAI028464"/>
<dbReference type="STRING" id="7398.A0A1A9ZXW5"/>